<dbReference type="AlphaFoldDB" id="B9ERE9"/>
<reference evidence="1 2" key="1">
    <citation type="journal article" date="2003" name="Nature">
        <title>Genome divergence in two Prochlorococcus ecotypes reflects oceanic niche differentiation.</title>
        <authorList>
            <person name="Rocap G."/>
            <person name="Larimer F.W."/>
            <person name="Lamerdin J.E."/>
            <person name="Malfatti S."/>
            <person name="Chain P."/>
            <person name="Ahlgren N.A."/>
            <person name="Arellano A."/>
            <person name="Coleman M."/>
            <person name="Hauser L."/>
            <person name="Hess W.R."/>
            <person name="Johnson Z.I."/>
            <person name="Land M.L."/>
            <person name="Lindell D."/>
            <person name="Post A.F."/>
            <person name="Regala W."/>
            <person name="Shah M."/>
            <person name="Shaw S.L."/>
            <person name="Steglich C."/>
            <person name="Sullivan M.B."/>
            <person name="Ting C.S."/>
            <person name="Tolonen A."/>
            <person name="Webb E.A."/>
            <person name="Zinser E.R."/>
            <person name="Chisholm S.W."/>
        </authorList>
    </citation>
    <scope>NUCLEOTIDE SEQUENCE [LARGE SCALE GENOMIC DNA]</scope>
    <source>
        <strain evidence="2">MIT 9313</strain>
    </source>
</reference>
<proteinExistence type="predicted"/>
<dbReference type="KEGG" id="pmt:PMT_2317"/>
<organism evidence="1 2">
    <name type="scientific">Prochlorococcus marinus (strain MIT 9313)</name>
    <dbReference type="NCBI Taxonomy" id="74547"/>
    <lineage>
        <taxon>Bacteria</taxon>
        <taxon>Bacillati</taxon>
        <taxon>Cyanobacteriota</taxon>
        <taxon>Cyanophyceae</taxon>
        <taxon>Synechococcales</taxon>
        <taxon>Prochlorococcaceae</taxon>
        <taxon>Prochlorococcus</taxon>
    </lineage>
</organism>
<sequence>MREKTSSFQSIVFTLFTLICQHQVHGAAMCDEDDAERSQQRRLKTYADFLEICFGFLPPFWQGLLI</sequence>
<dbReference type="Proteomes" id="UP000001423">
    <property type="component" value="Chromosome"/>
</dbReference>
<keyword evidence="2" id="KW-1185">Reference proteome</keyword>
<accession>B9ERE9</accession>
<evidence type="ECO:0000313" key="1">
    <source>
        <dbReference type="EMBL" id="CAX31836.1"/>
    </source>
</evidence>
<dbReference type="HOGENOM" id="CLU_2827753_0_0_3"/>
<name>B9ERE9_PROMM</name>
<gene>
    <name evidence="1" type="ordered locus">PMT_2317</name>
</gene>
<protein>
    <submittedName>
        <fullName evidence="1">Uncharacterized protein</fullName>
    </submittedName>
</protein>
<dbReference type="EMBL" id="BX548175">
    <property type="protein sequence ID" value="CAX31836.1"/>
    <property type="molecule type" value="Genomic_DNA"/>
</dbReference>
<evidence type="ECO:0000313" key="2">
    <source>
        <dbReference type="Proteomes" id="UP000001423"/>
    </source>
</evidence>